<feature type="compositionally biased region" description="Low complexity" evidence="1">
    <location>
        <begin position="990"/>
        <end position="1003"/>
    </location>
</feature>
<sequence>MFVNVSDCKKIKCLKVRCKLNFRTVMEKDSIVEREEEKPVTDNAQSDKYSLVDFSLEEVEEEIRLEKIRQTSLKFSWDYLSQLLRRNLMEKRFVLSADDKEDLMQAAADMRKHMPSDSDRDLSTHLRHLAESLSSDFQAHPGYYKIRNADFSFEITVSADGQQITSCSVSWFGERAVEAQTLRLYVSRNRWDLVHTALTAMFHLVPSNLSRDEKIFCLRSLEYAEKDLLTMSGSAPSVFEQINGGILGLCKSRTESTPFTIYPFVEPVIFLDISSGSIISPTDEQVLYDVEPYLQLCIVSNSTPNFFSDATLFVHGEWRNAVSGRQLPAAFCLRFSRPIIFSSAAIKKLSKIASVPLNVEGSYNLYQYLLNESEECHDVFVRLPGCSTQHYIFDYSMTCSQEDGILRQIPFAHLQDVVFLVSIIRTQLAHNAFFESLVRAHSRSACVDENSVDIHIASSYIDCFDLQFYLKKNLFIARVAVSPSNVNVSLECVINGAVLPESQHATAILAKSWSLAVMMRSVLRRGGAISLAALEKPFVMNENVDNNCDVKISQSWLFVPNITDNSINYCKTEHEYVVDERINLNCSRDNNTLGRQSPLSLLALFKELEKIEELIPPQKPMNGAQQCTAPPRNEMLAPRTSRIHSENTMTINAFSVLDAICDMAASIDDGESNISEHSSHSSTVERCSPSTNEASIFFFCAGNDLVCQFIWFDFDIALQSQRLRPQIPPQSPSPASEHYRASQAGNFSQLSPLDIARQRLAQQAPMSNPTDVFEFDDPPRMNSASSMGTSSQQFHFSEAGQSPYPFAAIQSTRGPLGAQPTLKRRGRGRKAGNMGDRMLDPGRPTLDQSTGLIFRGMNIPTRKPRGTSTARRPRRPRKAAHMPASPAHSHQFAMNRPMLQRSFSEMPVYPCQMPPVSLPQENRSEASEFERTEESSDDETDPPPPVCTTVIPQSSVQLAASGNTPVPQITTVGNLSSSSATLSLVNKSSSLNTPSCLSSVSSSGQTVELTPPTSPSPTATNNSSMQSAALLAHKARKGSLEAVVGKLHCKTAPASSSSSTTSNPYLASDLYDDESEPVSKLPEPALIKRDSPSISTSSPAARMSPNLTKINAEQPGYGSELKIMIKLKQQASTRPSTGPSQSSSGGVPSSMRLVGQPPSSSRSKEEKALLRQKQLKEKSRSASDERARKTGKRERKGELNSSSSKKMKLDRPSGEQKTTTISPKVEFPQALAFASLKNFKIPKVMENEKCESPTPTAKTIPAVATSSSSGSHLNVGQNSGCSTVQVVPSTSLTTTTTATITMTAATAAPSSSSSALTSSIFPPKPKSILKSSAEPPPPPLFRGMGGMPPMLPGRRPLLPDPRNVMHHSPRNQFRPLVALPRMIPSVLSGANFMPPPSSSGRWMALAPQRQPSPRNSPSEQIASGLSDTAAAMSKMQDSPTEALKIVADEE</sequence>
<dbReference type="GO" id="GO:0016592">
    <property type="term" value="C:mediator complex"/>
    <property type="evidence" value="ECO:0007669"/>
    <property type="project" value="TreeGrafter"/>
</dbReference>
<dbReference type="PANTHER" id="PTHR12881">
    <property type="entry name" value="MEDIATOR OF RNA POLYMERASE II TRANSCRIPTION SUBUNIT 1"/>
    <property type="match status" value="1"/>
</dbReference>
<feature type="compositionally biased region" description="Basic residues" evidence="1">
    <location>
        <begin position="871"/>
        <end position="880"/>
    </location>
</feature>
<accession>A0A8J2M3C6</accession>
<evidence type="ECO:0000313" key="3">
    <source>
        <dbReference type="Proteomes" id="UP000746747"/>
    </source>
</evidence>
<dbReference type="GO" id="GO:0003712">
    <property type="term" value="F:transcription coregulator activity"/>
    <property type="evidence" value="ECO:0007669"/>
    <property type="project" value="TreeGrafter"/>
</dbReference>
<feature type="compositionally biased region" description="Low complexity" evidence="1">
    <location>
        <begin position="1407"/>
        <end position="1418"/>
    </location>
</feature>
<name>A0A8J2M3C6_9BILA</name>
<feature type="compositionally biased region" description="Polar residues" evidence="1">
    <location>
        <begin position="782"/>
        <end position="795"/>
    </location>
</feature>
<dbReference type="GO" id="GO:0006357">
    <property type="term" value="P:regulation of transcription by RNA polymerase II"/>
    <property type="evidence" value="ECO:0007669"/>
    <property type="project" value="TreeGrafter"/>
</dbReference>
<protein>
    <recommendedName>
        <fullName evidence="4">Mediator of RNA polymerase II transcription subunit 1</fullName>
    </recommendedName>
</protein>
<gene>
    <name evidence="2" type="ORF">CJOHNSTONI_LOCUS8692</name>
</gene>
<feature type="region of interest" description="Disordered" evidence="1">
    <location>
        <begin position="990"/>
        <end position="1025"/>
    </location>
</feature>
<dbReference type="EMBL" id="CAKAEH010001741">
    <property type="protein sequence ID" value="CAG9539051.1"/>
    <property type="molecule type" value="Genomic_DNA"/>
</dbReference>
<feature type="region of interest" description="Disordered" evidence="1">
    <location>
        <begin position="1129"/>
        <end position="1222"/>
    </location>
</feature>
<dbReference type="Proteomes" id="UP000746747">
    <property type="component" value="Unassembled WGS sequence"/>
</dbReference>
<dbReference type="InterPro" id="IPR051999">
    <property type="entry name" value="Mediator_complex_subunit_1"/>
</dbReference>
<evidence type="ECO:0000313" key="2">
    <source>
        <dbReference type="EMBL" id="CAG9539051.1"/>
    </source>
</evidence>
<feature type="region of interest" description="Disordered" evidence="1">
    <location>
        <begin position="910"/>
        <end position="947"/>
    </location>
</feature>
<feature type="region of interest" description="Disordered" evidence="1">
    <location>
        <begin position="1050"/>
        <end position="1113"/>
    </location>
</feature>
<feature type="region of interest" description="Disordered" evidence="1">
    <location>
        <begin position="1394"/>
        <end position="1450"/>
    </location>
</feature>
<feature type="compositionally biased region" description="Low complexity" evidence="1">
    <location>
        <begin position="1132"/>
        <end position="1150"/>
    </location>
</feature>
<reference evidence="2" key="1">
    <citation type="submission" date="2021-09" db="EMBL/GenBank/DDBJ databases">
        <authorList>
            <consortium name="Pathogen Informatics"/>
        </authorList>
    </citation>
    <scope>NUCLEOTIDE SEQUENCE</scope>
</reference>
<feature type="region of interest" description="Disordered" evidence="1">
    <location>
        <begin position="762"/>
        <end position="795"/>
    </location>
</feature>
<dbReference type="OrthoDB" id="5778006at2759"/>
<evidence type="ECO:0000256" key="1">
    <source>
        <dbReference type="SAM" id="MobiDB-lite"/>
    </source>
</evidence>
<evidence type="ECO:0008006" key="4">
    <source>
        <dbReference type="Google" id="ProtNLM"/>
    </source>
</evidence>
<organism evidence="2 3">
    <name type="scientific">Cercopithifilaria johnstoni</name>
    <dbReference type="NCBI Taxonomy" id="2874296"/>
    <lineage>
        <taxon>Eukaryota</taxon>
        <taxon>Metazoa</taxon>
        <taxon>Ecdysozoa</taxon>
        <taxon>Nematoda</taxon>
        <taxon>Chromadorea</taxon>
        <taxon>Rhabditida</taxon>
        <taxon>Spirurina</taxon>
        <taxon>Spiruromorpha</taxon>
        <taxon>Filarioidea</taxon>
        <taxon>Onchocercidae</taxon>
        <taxon>Cercopithifilaria</taxon>
    </lineage>
</organism>
<feature type="compositionally biased region" description="Basic and acidic residues" evidence="1">
    <location>
        <begin position="1162"/>
        <end position="1188"/>
    </location>
</feature>
<proteinExistence type="predicted"/>
<feature type="compositionally biased region" description="Basic and acidic residues" evidence="1">
    <location>
        <begin position="922"/>
        <end position="934"/>
    </location>
</feature>
<feature type="compositionally biased region" description="Polar residues" evidence="1">
    <location>
        <begin position="1092"/>
        <end position="1111"/>
    </location>
</feature>
<feature type="region of interest" description="Disordered" evidence="1">
    <location>
        <begin position="810"/>
        <end position="889"/>
    </location>
</feature>
<comment type="caution">
    <text evidence="2">The sequence shown here is derived from an EMBL/GenBank/DDBJ whole genome shotgun (WGS) entry which is preliminary data.</text>
</comment>
<keyword evidence="3" id="KW-1185">Reference proteome</keyword>
<dbReference type="PANTHER" id="PTHR12881:SF10">
    <property type="entry name" value="MEDIATOR OF RNA POLYMERASE II TRANSCRIPTION SUBUNIT 1"/>
    <property type="match status" value="1"/>
</dbReference>